<dbReference type="InterPro" id="IPR035906">
    <property type="entry name" value="MetI-like_sf"/>
</dbReference>
<evidence type="ECO:0000259" key="8">
    <source>
        <dbReference type="PROSITE" id="PS50928"/>
    </source>
</evidence>
<dbReference type="PANTHER" id="PTHR30465:SF0">
    <property type="entry name" value="OLIGOPEPTIDE TRANSPORT SYSTEM PERMEASE PROTEIN APPB"/>
    <property type="match status" value="1"/>
</dbReference>
<dbReference type="PANTHER" id="PTHR30465">
    <property type="entry name" value="INNER MEMBRANE ABC TRANSPORTER"/>
    <property type="match status" value="1"/>
</dbReference>
<dbReference type="Pfam" id="PF00528">
    <property type="entry name" value="BPD_transp_1"/>
    <property type="match status" value="1"/>
</dbReference>
<feature type="transmembrane region" description="Helical" evidence="7">
    <location>
        <begin position="257"/>
        <end position="279"/>
    </location>
</feature>
<evidence type="ECO:0000256" key="2">
    <source>
        <dbReference type="ARBA" id="ARBA00022448"/>
    </source>
</evidence>
<evidence type="ECO:0000256" key="3">
    <source>
        <dbReference type="ARBA" id="ARBA00022475"/>
    </source>
</evidence>
<dbReference type="Proteomes" id="UP001595923">
    <property type="component" value="Unassembled WGS sequence"/>
</dbReference>
<evidence type="ECO:0000256" key="1">
    <source>
        <dbReference type="ARBA" id="ARBA00004651"/>
    </source>
</evidence>
<keyword evidence="3" id="KW-1003">Cell membrane</keyword>
<organism evidence="9 10">
    <name type="scientific">Nocardiopsis mangrovi</name>
    <dbReference type="NCBI Taxonomy" id="1179818"/>
    <lineage>
        <taxon>Bacteria</taxon>
        <taxon>Bacillati</taxon>
        <taxon>Actinomycetota</taxon>
        <taxon>Actinomycetes</taxon>
        <taxon>Streptosporangiales</taxon>
        <taxon>Nocardiopsidaceae</taxon>
        <taxon>Nocardiopsis</taxon>
    </lineage>
</organism>
<keyword evidence="4 7" id="KW-0812">Transmembrane</keyword>
<accession>A0ABV9DZJ2</accession>
<feature type="transmembrane region" description="Helical" evidence="7">
    <location>
        <begin position="119"/>
        <end position="141"/>
    </location>
</feature>
<dbReference type="Gene3D" id="1.10.3720.10">
    <property type="entry name" value="MetI-like"/>
    <property type="match status" value="1"/>
</dbReference>
<comment type="subcellular location">
    <subcellularLocation>
        <location evidence="1 7">Cell membrane</location>
        <topology evidence="1 7">Multi-pass membrane protein</topology>
    </subcellularLocation>
</comment>
<evidence type="ECO:0000256" key="4">
    <source>
        <dbReference type="ARBA" id="ARBA00022692"/>
    </source>
</evidence>
<feature type="transmembrane region" description="Helical" evidence="7">
    <location>
        <begin position="304"/>
        <end position="330"/>
    </location>
</feature>
<evidence type="ECO:0000256" key="7">
    <source>
        <dbReference type="RuleBase" id="RU363032"/>
    </source>
</evidence>
<dbReference type="Pfam" id="PF19300">
    <property type="entry name" value="BPD_transp_1_N"/>
    <property type="match status" value="1"/>
</dbReference>
<feature type="transmembrane region" description="Helical" evidence="7">
    <location>
        <begin position="153"/>
        <end position="180"/>
    </location>
</feature>
<evidence type="ECO:0000313" key="10">
    <source>
        <dbReference type="Proteomes" id="UP001595923"/>
    </source>
</evidence>
<dbReference type="InterPro" id="IPR000515">
    <property type="entry name" value="MetI-like"/>
</dbReference>
<feature type="transmembrane region" description="Helical" evidence="7">
    <location>
        <begin position="9"/>
        <end position="30"/>
    </location>
</feature>
<dbReference type="PROSITE" id="PS50928">
    <property type="entry name" value="ABC_TM1"/>
    <property type="match status" value="1"/>
</dbReference>
<keyword evidence="2 7" id="KW-0813">Transport</keyword>
<proteinExistence type="inferred from homology"/>
<feature type="domain" description="ABC transmembrane type-1" evidence="8">
    <location>
        <begin position="117"/>
        <end position="327"/>
    </location>
</feature>
<dbReference type="SUPFAM" id="SSF161098">
    <property type="entry name" value="MetI-like"/>
    <property type="match status" value="1"/>
</dbReference>
<dbReference type="RefSeq" id="WP_378577195.1">
    <property type="nucleotide sequence ID" value="NZ_JBHSFQ010000022.1"/>
</dbReference>
<comment type="caution">
    <text evidence="9">The sequence shown here is derived from an EMBL/GenBank/DDBJ whole genome shotgun (WGS) entry which is preliminary data.</text>
</comment>
<name>A0ABV9DZJ2_9ACTN</name>
<protein>
    <submittedName>
        <fullName evidence="9">ABC transporter permease</fullName>
    </submittedName>
</protein>
<feature type="transmembrane region" description="Helical" evidence="7">
    <location>
        <begin position="200"/>
        <end position="222"/>
    </location>
</feature>
<sequence length="338" mass="36378">MITYILRRLFAGVLLLLVVSMVVFAIFFLVPRLAGTDADGLAARYLGRAPTPEAIEAVKERLNLEEPITVQYGEFVKGLVMGTEYDSGTDVIECSFPCFGYSFQNSTEVWPQLVQRLPVTASLAVGAAALWLAAGVSIGVLSAIKRGSVVDRLAMMTALAGVSLPIFFTGLVSLALFSYYLPIFPPGGTYTPFLENPLQWAHGLVLPWVSLAFLYAAMYARLTRAGMLDTMSEDFIRTARAKGLPERTVIGKHGLRAAVTPIITIFGLDFGLMLGGAVLTESTFSLPGLGKYAVDAIRGNDLPVVLGVTMFAAVFVVIANLVVDLLYAWADPRVRVGA</sequence>
<comment type="similarity">
    <text evidence="7">Belongs to the binding-protein-dependent transport system permease family.</text>
</comment>
<reference evidence="10" key="1">
    <citation type="journal article" date="2019" name="Int. J. Syst. Evol. Microbiol.">
        <title>The Global Catalogue of Microorganisms (GCM) 10K type strain sequencing project: providing services to taxonomists for standard genome sequencing and annotation.</title>
        <authorList>
            <consortium name="The Broad Institute Genomics Platform"/>
            <consortium name="The Broad Institute Genome Sequencing Center for Infectious Disease"/>
            <person name="Wu L."/>
            <person name="Ma J."/>
        </authorList>
    </citation>
    <scope>NUCLEOTIDE SEQUENCE [LARGE SCALE GENOMIC DNA]</scope>
    <source>
        <strain evidence="10">XZYJ18</strain>
    </source>
</reference>
<dbReference type="CDD" id="cd06261">
    <property type="entry name" value="TM_PBP2"/>
    <property type="match status" value="1"/>
</dbReference>
<gene>
    <name evidence="9" type="ORF">ACFO4E_20555</name>
</gene>
<keyword evidence="6 7" id="KW-0472">Membrane</keyword>
<keyword evidence="10" id="KW-1185">Reference proteome</keyword>
<keyword evidence="5 7" id="KW-1133">Transmembrane helix</keyword>
<evidence type="ECO:0000256" key="6">
    <source>
        <dbReference type="ARBA" id="ARBA00023136"/>
    </source>
</evidence>
<evidence type="ECO:0000313" key="9">
    <source>
        <dbReference type="EMBL" id="MFC4564260.1"/>
    </source>
</evidence>
<evidence type="ECO:0000256" key="5">
    <source>
        <dbReference type="ARBA" id="ARBA00022989"/>
    </source>
</evidence>
<dbReference type="InterPro" id="IPR045621">
    <property type="entry name" value="BPD_transp_1_N"/>
</dbReference>
<dbReference type="EMBL" id="JBHSFQ010000022">
    <property type="protein sequence ID" value="MFC4564260.1"/>
    <property type="molecule type" value="Genomic_DNA"/>
</dbReference>